<name>A0ABU7AZR9_9TELE</name>
<organism evidence="1 2">
    <name type="scientific">Ataeniobius toweri</name>
    <dbReference type="NCBI Taxonomy" id="208326"/>
    <lineage>
        <taxon>Eukaryota</taxon>
        <taxon>Metazoa</taxon>
        <taxon>Chordata</taxon>
        <taxon>Craniata</taxon>
        <taxon>Vertebrata</taxon>
        <taxon>Euteleostomi</taxon>
        <taxon>Actinopterygii</taxon>
        <taxon>Neopterygii</taxon>
        <taxon>Teleostei</taxon>
        <taxon>Neoteleostei</taxon>
        <taxon>Acanthomorphata</taxon>
        <taxon>Ovalentaria</taxon>
        <taxon>Atherinomorphae</taxon>
        <taxon>Cyprinodontiformes</taxon>
        <taxon>Goodeidae</taxon>
        <taxon>Ataeniobius</taxon>
    </lineage>
</organism>
<evidence type="ECO:0000313" key="1">
    <source>
        <dbReference type="EMBL" id="MED6242814.1"/>
    </source>
</evidence>
<reference evidence="1 2" key="1">
    <citation type="submission" date="2021-07" db="EMBL/GenBank/DDBJ databases">
        <authorList>
            <person name="Palmer J.M."/>
        </authorList>
    </citation>
    <scope>NUCLEOTIDE SEQUENCE [LARGE SCALE GENOMIC DNA]</scope>
    <source>
        <strain evidence="1 2">AT_MEX2019</strain>
        <tissue evidence="1">Muscle</tissue>
    </source>
</reference>
<evidence type="ECO:0000313" key="2">
    <source>
        <dbReference type="Proteomes" id="UP001345963"/>
    </source>
</evidence>
<comment type="caution">
    <text evidence="1">The sequence shown here is derived from an EMBL/GenBank/DDBJ whole genome shotgun (WGS) entry which is preliminary data.</text>
</comment>
<gene>
    <name evidence="1" type="ORF">ATANTOWER_010170</name>
</gene>
<sequence length="107" mass="12386">MCSVLFEEVSRAMLSLIKLFQAEVCDVRITSRTQDQSYITSWVEPDITLKDMTLVHPIYMCTLNTELFLGGQDLLDRLTPLIDCRQDQLWVQAKVQNHWVQAANHSM</sequence>
<keyword evidence="2" id="KW-1185">Reference proteome</keyword>
<proteinExistence type="predicted"/>
<dbReference type="Proteomes" id="UP001345963">
    <property type="component" value="Unassembled WGS sequence"/>
</dbReference>
<accession>A0ABU7AZR9</accession>
<dbReference type="EMBL" id="JAHUTI010031774">
    <property type="protein sequence ID" value="MED6242814.1"/>
    <property type="molecule type" value="Genomic_DNA"/>
</dbReference>
<protein>
    <submittedName>
        <fullName evidence="1">Uncharacterized protein</fullName>
    </submittedName>
</protein>